<dbReference type="PRINTS" id="PR00455">
    <property type="entry name" value="HTHTETR"/>
</dbReference>
<dbReference type="PROSITE" id="PS50977">
    <property type="entry name" value="HTH_TETR_2"/>
    <property type="match status" value="1"/>
</dbReference>
<evidence type="ECO:0000256" key="1">
    <source>
        <dbReference type="ARBA" id="ARBA00023125"/>
    </source>
</evidence>
<reference evidence="4 5" key="2">
    <citation type="submission" date="2020-07" db="EMBL/GenBank/DDBJ databases">
        <authorList>
            <person name="Yu X."/>
        </authorList>
    </citation>
    <scope>NUCLEOTIDE SEQUENCE [LARGE SCALE GENOMIC DNA]</scope>
    <source>
        <strain evidence="5">24</strain>
    </source>
</reference>
<keyword evidence="5" id="KW-1185">Reference proteome</keyword>
<dbReference type="AlphaFoldDB" id="A0A7D6E2Z6"/>
<organism evidence="4 5">
    <name type="scientific">Mycobacterium vicinigordonae</name>
    <dbReference type="NCBI Taxonomy" id="1719132"/>
    <lineage>
        <taxon>Bacteria</taxon>
        <taxon>Bacillati</taxon>
        <taxon>Actinomycetota</taxon>
        <taxon>Actinomycetes</taxon>
        <taxon>Mycobacteriales</taxon>
        <taxon>Mycobacteriaceae</taxon>
        <taxon>Mycobacterium</taxon>
    </lineage>
</organism>
<dbReference type="Gene3D" id="1.10.357.10">
    <property type="entry name" value="Tetracycline Repressor, domain 2"/>
    <property type="match status" value="1"/>
</dbReference>
<dbReference type="Pfam" id="PF00440">
    <property type="entry name" value="TetR_N"/>
    <property type="match status" value="1"/>
</dbReference>
<evidence type="ECO:0000256" key="2">
    <source>
        <dbReference type="PROSITE-ProRule" id="PRU00335"/>
    </source>
</evidence>
<keyword evidence="1 2" id="KW-0238">DNA-binding</keyword>
<evidence type="ECO:0000313" key="5">
    <source>
        <dbReference type="Proteomes" id="UP000510682"/>
    </source>
</evidence>
<evidence type="ECO:0000259" key="3">
    <source>
        <dbReference type="PROSITE" id="PS50977"/>
    </source>
</evidence>
<dbReference type="EMBL" id="CP059165">
    <property type="protein sequence ID" value="QLL06062.1"/>
    <property type="molecule type" value="Genomic_DNA"/>
</dbReference>
<accession>A0A7D6E2Z6</accession>
<dbReference type="PANTHER" id="PTHR30055">
    <property type="entry name" value="HTH-TYPE TRANSCRIPTIONAL REGULATOR RUTR"/>
    <property type="match status" value="1"/>
</dbReference>
<dbReference type="RefSeq" id="WP_180914643.1">
    <property type="nucleotide sequence ID" value="NZ_CP059165.1"/>
</dbReference>
<reference evidence="5" key="1">
    <citation type="submission" date="2020-07" db="EMBL/GenBank/DDBJ databases">
        <title>Description of Mycobacterium gordonae subsp. intergordonae subsp.nov. and Mycobacterium gordonae subsp. gordonae subsp. nov.</title>
        <authorList>
            <person name="Yu X."/>
        </authorList>
    </citation>
    <scope>NUCLEOTIDE SEQUENCE [LARGE SCALE GENOMIC DNA]</scope>
    <source>
        <strain evidence="5">24</strain>
    </source>
</reference>
<reference evidence="5" key="3">
    <citation type="submission" date="2023-07" db="EMBL/GenBank/DDBJ databases">
        <title>Description of Mycobacterium gordonae subsp. intergordonae subsp.nov. and Mycobacterium gordonae subsp. gordonae subsp. nov.</title>
        <authorList>
            <person name="Huang H."/>
        </authorList>
    </citation>
    <scope>NUCLEOTIDE SEQUENCE [LARGE SCALE GENOMIC DNA]</scope>
    <source>
        <strain evidence="5">24</strain>
    </source>
</reference>
<dbReference type="InterPro" id="IPR001647">
    <property type="entry name" value="HTH_TetR"/>
</dbReference>
<gene>
    <name evidence="4" type="ORF">H0P51_20085</name>
</gene>
<sequence>MTRARTDRRPPQRGDQRREAILDALESTLQEHDFDDVNIAEVAARAGVTRPAFYFYFESKAAAVAALMERMVDDTMFVNDIFTMTDCAPRERVRGMLDGLFDTWERHRSMFKAALQAHGRSAAGRRRWDDGRAMFVESVAGMIRAERASGIAPDGIDATVLATVLLEVNDRLLERMTLGGPLTRAELLDGAAAIWLGAVYGIVAGPTR</sequence>
<dbReference type="InterPro" id="IPR050109">
    <property type="entry name" value="HTH-type_TetR-like_transc_reg"/>
</dbReference>
<name>A0A7D6E2Z6_9MYCO</name>
<feature type="domain" description="HTH tetR-type" evidence="3">
    <location>
        <begin position="15"/>
        <end position="75"/>
    </location>
</feature>
<dbReference type="SUPFAM" id="SSF48498">
    <property type="entry name" value="Tetracyclin repressor-like, C-terminal domain"/>
    <property type="match status" value="1"/>
</dbReference>
<dbReference type="Gene3D" id="1.10.10.60">
    <property type="entry name" value="Homeodomain-like"/>
    <property type="match status" value="1"/>
</dbReference>
<evidence type="ECO:0000313" key="4">
    <source>
        <dbReference type="EMBL" id="QLL06062.1"/>
    </source>
</evidence>
<feature type="DNA-binding region" description="H-T-H motif" evidence="2">
    <location>
        <begin position="38"/>
        <end position="57"/>
    </location>
</feature>
<dbReference type="InterPro" id="IPR049397">
    <property type="entry name" value="EthR_C"/>
</dbReference>
<dbReference type="Proteomes" id="UP000510682">
    <property type="component" value="Chromosome"/>
</dbReference>
<dbReference type="PANTHER" id="PTHR30055:SF184">
    <property type="entry name" value="HTH-TYPE TRANSCRIPTIONAL REGULATOR ETHR"/>
    <property type="match status" value="1"/>
</dbReference>
<dbReference type="GO" id="GO:0003700">
    <property type="term" value="F:DNA-binding transcription factor activity"/>
    <property type="evidence" value="ECO:0007669"/>
    <property type="project" value="TreeGrafter"/>
</dbReference>
<dbReference type="InterPro" id="IPR036271">
    <property type="entry name" value="Tet_transcr_reg_TetR-rel_C_sf"/>
</dbReference>
<dbReference type="GO" id="GO:0000976">
    <property type="term" value="F:transcription cis-regulatory region binding"/>
    <property type="evidence" value="ECO:0007669"/>
    <property type="project" value="TreeGrafter"/>
</dbReference>
<protein>
    <submittedName>
        <fullName evidence="4">TetR/AcrR family transcriptional regulator</fullName>
    </submittedName>
</protein>
<proteinExistence type="predicted"/>
<dbReference type="SUPFAM" id="SSF46689">
    <property type="entry name" value="Homeodomain-like"/>
    <property type="match status" value="1"/>
</dbReference>
<dbReference type="InterPro" id="IPR009057">
    <property type="entry name" value="Homeodomain-like_sf"/>
</dbReference>
<dbReference type="Pfam" id="PF21313">
    <property type="entry name" value="EthR_C"/>
    <property type="match status" value="1"/>
</dbReference>
<dbReference type="KEGG" id="mgor:H0P51_20085"/>